<feature type="domain" description="Proteasome activator Blm10 middle HEAT repeats region" evidence="11">
    <location>
        <begin position="559"/>
        <end position="1112"/>
    </location>
</feature>
<dbReference type="InterPro" id="IPR055455">
    <property type="entry name" value="HEAT_PSME4"/>
</dbReference>
<dbReference type="GO" id="GO:0016504">
    <property type="term" value="F:peptidase activator activity"/>
    <property type="evidence" value="ECO:0007669"/>
    <property type="project" value="InterPro"/>
</dbReference>
<keyword evidence="7" id="KW-0234">DNA repair</keyword>
<keyword evidence="4" id="KW-0963">Cytoplasm</keyword>
<evidence type="ECO:0000256" key="9">
    <source>
        <dbReference type="SAM" id="MobiDB-lite"/>
    </source>
</evidence>
<feature type="region of interest" description="Disordered" evidence="9">
    <location>
        <begin position="30"/>
        <end position="111"/>
    </location>
</feature>
<evidence type="ECO:0000313" key="14">
    <source>
        <dbReference type="Proteomes" id="UP000243876"/>
    </source>
</evidence>
<dbReference type="EMBL" id="CENE01000002">
    <property type="protein sequence ID" value="CEQ39207.1"/>
    <property type="molecule type" value="Genomic_DNA"/>
</dbReference>
<dbReference type="Pfam" id="PF11919">
    <property type="entry name" value="PSME4_C"/>
    <property type="match status" value="1"/>
</dbReference>
<dbReference type="GO" id="GO:0070628">
    <property type="term" value="F:proteasome binding"/>
    <property type="evidence" value="ECO:0007669"/>
    <property type="project" value="InterPro"/>
</dbReference>
<evidence type="ECO:0000256" key="7">
    <source>
        <dbReference type="ARBA" id="ARBA00023204"/>
    </source>
</evidence>
<reference evidence="14" key="1">
    <citation type="submission" date="2015-02" db="EMBL/GenBank/DDBJ databases">
        <authorList>
            <person name="Gon?alves P."/>
        </authorList>
    </citation>
    <scope>NUCLEOTIDE SEQUENCE [LARGE SCALE GENOMIC DNA]</scope>
</reference>
<feature type="compositionally biased region" description="Low complexity" evidence="9">
    <location>
        <begin position="507"/>
        <end position="527"/>
    </location>
</feature>
<dbReference type="Proteomes" id="UP000243876">
    <property type="component" value="Unassembled WGS sequence"/>
</dbReference>
<organism evidence="13 14">
    <name type="scientific">Sporidiobolus salmonicolor</name>
    <name type="common">Yeast-like fungus</name>
    <name type="synonym">Sporobolomyces salmonicolor</name>
    <dbReference type="NCBI Taxonomy" id="5005"/>
    <lineage>
        <taxon>Eukaryota</taxon>
        <taxon>Fungi</taxon>
        <taxon>Dikarya</taxon>
        <taxon>Basidiomycota</taxon>
        <taxon>Pucciniomycotina</taxon>
        <taxon>Microbotryomycetes</taxon>
        <taxon>Sporidiobolales</taxon>
        <taxon>Sporidiobolaceae</taxon>
        <taxon>Sporobolomyces</taxon>
    </lineage>
</organism>
<dbReference type="PANTHER" id="PTHR32170">
    <property type="entry name" value="PROTEASOME ACTIVATOR COMPLEX SUBUNIT 4"/>
    <property type="match status" value="1"/>
</dbReference>
<dbReference type="GO" id="GO:0016607">
    <property type="term" value="C:nuclear speck"/>
    <property type="evidence" value="ECO:0007669"/>
    <property type="project" value="UniProtKB-SubCell"/>
</dbReference>
<evidence type="ECO:0000256" key="1">
    <source>
        <dbReference type="ARBA" id="ARBA00004324"/>
    </source>
</evidence>
<evidence type="ECO:0000256" key="5">
    <source>
        <dbReference type="ARBA" id="ARBA00022737"/>
    </source>
</evidence>
<feature type="region of interest" description="Disordered" evidence="9">
    <location>
        <begin position="498"/>
        <end position="530"/>
    </location>
</feature>
<feature type="domain" description="Proteasome activator complex subunit 4 C-terminal" evidence="10">
    <location>
        <begin position="2128"/>
        <end position="2211"/>
    </location>
</feature>
<dbReference type="GO" id="GO:0010499">
    <property type="term" value="P:proteasomal ubiquitin-independent protein catabolic process"/>
    <property type="evidence" value="ECO:0007669"/>
    <property type="project" value="TreeGrafter"/>
</dbReference>
<evidence type="ECO:0000259" key="10">
    <source>
        <dbReference type="Pfam" id="PF11919"/>
    </source>
</evidence>
<dbReference type="InterPro" id="IPR011989">
    <property type="entry name" value="ARM-like"/>
</dbReference>
<feature type="compositionally biased region" description="Basic residues" evidence="9">
    <location>
        <begin position="87"/>
        <end position="96"/>
    </location>
</feature>
<comment type="similarity">
    <text evidence="3">Belongs to the BLM10 family.</text>
</comment>
<gene>
    <name evidence="13" type="primary">SPOSA6832_00714</name>
</gene>
<feature type="domain" description="Proteasome activator complex subunit 4-like HEAT repeat-like" evidence="12">
    <location>
        <begin position="1576"/>
        <end position="1695"/>
    </location>
</feature>
<dbReference type="Pfam" id="PF23096">
    <property type="entry name" value="HEAT_PSME4"/>
    <property type="match status" value="2"/>
</dbReference>
<dbReference type="InterPro" id="IPR021843">
    <property type="entry name" value="PSME4_C"/>
</dbReference>
<dbReference type="InterPro" id="IPR016024">
    <property type="entry name" value="ARM-type_fold"/>
</dbReference>
<dbReference type="InterPro" id="IPR032430">
    <property type="entry name" value="Blm10_mid"/>
</dbReference>
<feature type="region of interest" description="Disordered" evidence="9">
    <location>
        <begin position="789"/>
        <end position="810"/>
    </location>
</feature>
<feature type="compositionally biased region" description="Basic and acidic residues" evidence="9">
    <location>
        <begin position="97"/>
        <end position="106"/>
    </location>
</feature>
<evidence type="ECO:0000256" key="4">
    <source>
        <dbReference type="ARBA" id="ARBA00022490"/>
    </source>
</evidence>
<evidence type="ECO:0000259" key="12">
    <source>
        <dbReference type="Pfam" id="PF23096"/>
    </source>
</evidence>
<feature type="non-terminal residue" evidence="13">
    <location>
        <position position="1"/>
    </location>
</feature>
<evidence type="ECO:0000313" key="13">
    <source>
        <dbReference type="EMBL" id="CEQ39207.1"/>
    </source>
</evidence>
<feature type="domain" description="Proteasome activator complex subunit 4-like HEAT repeat-like" evidence="12">
    <location>
        <begin position="1716"/>
        <end position="1794"/>
    </location>
</feature>
<evidence type="ECO:0000256" key="3">
    <source>
        <dbReference type="ARBA" id="ARBA00005739"/>
    </source>
</evidence>
<dbReference type="Pfam" id="PF16507">
    <property type="entry name" value="HEAT_PSME4_mid"/>
    <property type="match status" value="1"/>
</dbReference>
<proteinExistence type="inferred from homology"/>
<evidence type="ECO:0000256" key="2">
    <source>
        <dbReference type="ARBA" id="ARBA00004496"/>
    </source>
</evidence>
<keyword evidence="8" id="KW-0539">Nucleus</keyword>
<dbReference type="Gene3D" id="1.25.10.10">
    <property type="entry name" value="Leucine-rich Repeat Variant"/>
    <property type="match status" value="1"/>
</dbReference>
<sequence length="2211" mass="248842">MEANEGGKGAKRCCMVQLYKAQELANVGSMEDDALQVDSPEQDPVDEIDDEEPDELHLPATPSPAFERANPFDDPYRRSVSPSPTKPKTKPKPKLVKPREKPREEQLDYPQSLPYEAESLEEMDAKLEEIVRRLIDCVRAKDYDVGFVQWNHRLECWISLKYPMKREIRAKLAKLYFELSGPSNSPPTCLNTNTQTRPSTVLPGMDARLVDIAVNQAINLLEPKKRIDISDLQLPWRPIYAVLEKELFPKQRKTGLTNVATNLLSLTEYSQRFFPPHEIPSMLATFLPRLSPSLNSILATQAFCTHFLPPSHPQYYLPAVFKLWEAFNSDIYDEQWLDFVERLSIKHMDPRASHPDIVEELRVIMKEKGEYVEAADKHSKVEELLKDPRYEQMRRGGDGMTTPGGSPAVPKWKGIRKDVGIFTDQQFAFIMTKCLRVMGVPVGGGTKAGAQGVAASDFSTADSNATGIALTMKRPTEKLGSFAALIVYSMSNDSAPSGSTPFGSKFPSRSGSRAGSRAGSPGPGARPNSHGLLGIATANLTRVKKDRTYLAGSKALDALAKLIQATESFFHPSNYGRWAPMLGRFLQNVTWEFLKRWKEEERADCRTPIEWRLTLDIRREFVKTMRTVALLLMFSRDAITIANAQSALKTMGQLEPDLIFPPLLERAYPALETLTETHRTTASITALSTVAPALISRSNYSSGAKHLLPLLDLCLPGLDVNDPIKTMSTGMFVLQACSQIVIDDLTRPEVQDSAMADVSESGIATPLTLGYEGDRRGAANIHARLPSIDIDGAEDEGGERKPSRKEEDDAVRTMTAGFPDWVSGFFRGVLAVFDALPEPGRGNRSGGKMEDQMTQTLIAACDFLCGQLSDPLFDLALDIVHREVTSNIRSNSARVVSQLVSCFARANAKKTLAKFFKLCDISIRMEIDGGAGSTRTTSTSTPIESDTTLHWWIGLLTGAVTNAGEEILLYKDELKSLLQFMVENCKSERGYTTSARVLALALMTLTNTWVRDYRSVNADEWNSEWFRRHHHETWGKLYEVKDVKVEWHVASPEEIDYTLELLREIVVPALDRLEALLQEATLDSKIRTLEWTNDFCRFCNVVRSALSGIPSLARLPPPEEPGLPASDAGDEVPDFIDHIPSCKANIPLSDPKDPRHRFVVDLRTRAGQLFHAGVQVLRSDGEQDSIDCVKMIISSIRVLELDYPCDHTHHGAVKKSYEFALNISRTTRNQKEFPRFVWVRRASLYHASRLRLNSFYRKRSKLDDALIADLCELSLSVYLQVRRSAQKGLDSMSAPLLPLLRSPMIRQHAHVPAVHYFDGTRTLIYDRLFDALKPGTDHDVMKGALYVLGSKATQNLAILDWRFGPRYLHHILQCSHQERPSVQNLVKTITHDFIIRLAEPSTLKASVESDGLKRSAAQLEEAIEVPEDKGLVTRVADKAKQRIDQKNMAYDQLLPHLLKTAQDPTTHWRYSLIATRLLRALIRRDQASPPMRPDLATYMARQLTSELPNQRTHAMLAATKVLHFIKIRTTCGGSGEKLLLQQTSNPLRRKEELPKPLPADFTEKFIASFSDSLTKETKLVDKQNTGWLVWGDAIEFYLVPPEEGSAIEWDPSSLETIERMRDIIMQASWWDSFIKHLAMEKTIDYLAADAITIVKSIFQIYEDAPCQFVLPALEELIADKEDRHKQRAAGELIGGQSRFVRLLVTNIRTDERFPSAGMIRGSKHWPLNKQKRVWEWLAPRLSAIFEGITPETQVAWEMCAEYILNNRDPRRNQPLVDYLTSLSIDQESSEAFNVAKKQDLVGTALKALGWHFSPWAPRFIEMYSANIDHQYQEVRSAVADNLRGLCELRLHPSYGSVEQLLRDAHATEHTSKDLLEVDAAYVARIEDFGRELAEWRAVRKPASEGTQTYDRASMTILTWIWGSISDFRVSTAFPFITQLLPEFFRMQESTDNPVRLFFSLHLPASPLTLFSDSQELSRMAGRVLLAASALQFPQHMAKPLMKQFISLLRDSTSWRVRLDVLLPLQVFYYHHLFLLDDELIAELMDQLCDLLRDPKIEVREASASTLSGIRSAIVSLSQRFMAVLRSTKIPKRRDASGAEVPGYQEALIAAPRFFDSVLILAFASLTDSAVLGISSLIKAFPYEVPPFIPSIMIEAMSKHAASPPPLSTTVRATLADFKRTHQDSWETDQKAFTQEQLADLHDLLTGSSYYA</sequence>
<dbReference type="GO" id="GO:0006281">
    <property type="term" value="P:DNA repair"/>
    <property type="evidence" value="ECO:0007669"/>
    <property type="project" value="UniProtKB-KW"/>
</dbReference>
<dbReference type="PANTHER" id="PTHR32170:SF3">
    <property type="entry name" value="PROTEASOME ACTIVATOR COMPLEX SUBUNIT 4"/>
    <property type="match status" value="1"/>
</dbReference>
<feature type="compositionally biased region" description="Acidic residues" evidence="9">
    <location>
        <begin position="30"/>
        <end position="54"/>
    </location>
</feature>
<comment type="subcellular location">
    <subcellularLocation>
        <location evidence="2">Cytoplasm</location>
    </subcellularLocation>
    <subcellularLocation>
        <location evidence="1">Nucleus speckle</location>
    </subcellularLocation>
</comment>
<protein>
    <submittedName>
        <fullName evidence="13">SPOSA6832_00714-mRNA-1:cds</fullName>
    </submittedName>
</protein>
<name>A0A0D6EGS3_SPOSA</name>
<keyword evidence="14" id="KW-1185">Reference proteome</keyword>
<dbReference type="OrthoDB" id="17907at2759"/>
<feature type="compositionally biased region" description="Basic and acidic residues" evidence="9">
    <location>
        <begin position="798"/>
        <end position="810"/>
    </location>
</feature>
<keyword evidence="6" id="KW-0227">DNA damage</keyword>
<evidence type="ECO:0000259" key="11">
    <source>
        <dbReference type="Pfam" id="PF16507"/>
    </source>
</evidence>
<keyword evidence="5" id="KW-0677">Repeat</keyword>
<evidence type="ECO:0000256" key="6">
    <source>
        <dbReference type="ARBA" id="ARBA00022763"/>
    </source>
</evidence>
<dbReference type="SUPFAM" id="SSF48371">
    <property type="entry name" value="ARM repeat"/>
    <property type="match status" value="2"/>
</dbReference>
<dbReference type="GO" id="GO:0005829">
    <property type="term" value="C:cytosol"/>
    <property type="evidence" value="ECO:0007669"/>
    <property type="project" value="TreeGrafter"/>
</dbReference>
<dbReference type="InterPro" id="IPR035309">
    <property type="entry name" value="PSME4"/>
</dbReference>
<accession>A0A0D6EGS3</accession>
<evidence type="ECO:0000256" key="8">
    <source>
        <dbReference type="ARBA" id="ARBA00023242"/>
    </source>
</evidence>